<sequence length="24" mass="2430">MAESAIKGDSIIDPMINGVNVVGV</sequence>
<keyword evidence="2" id="KW-1185">Reference proteome</keyword>
<evidence type="ECO:0000313" key="2">
    <source>
        <dbReference type="Proteomes" id="UP000188268"/>
    </source>
</evidence>
<organism evidence="1 2">
    <name type="scientific">Corchorus capsularis</name>
    <name type="common">Jute</name>
    <dbReference type="NCBI Taxonomy" id="210143"/>
    <lineage>
        <taxon>Eukaryota</taxon>
        <taxon>Viridiplantae</taxon>
        <taxon>Streptophyta</taxon>
        <taxon>Embryophyta</taxon>
        <taxon>Tracheophyta</taxon>
        <taxon>Spermatophyta</taxon>
        <taxon>Magnoliopsida</taxon>
        <taxon>eudicotyledons</taxon>
        <taxon>Gunneridae</taxon>
        <taxon>Pentapetalae</taxon>
        <taxon>rosids</taxon>
        <taxon>malvids</taxon>
        <taxon>Malvales</taxon>
        <taxon>Malvaceae</taxon>
        <taxon>Grewioideae</taxon>
        <taxon>Apeibeae</taxon>
        <taxon>Corchorus</taxon>
    </lineage>
</organism>
<evidence type="ECO:0000313" key="1">
    <source>
        <dbReference type="EMBL" id="OMO60820.1"/>
    </source>
</evidence>
<proteinExistence type="predicted"/>
<dbReference type="Gramene" id="OMO60820">
    <property type="protein sequence ID" value="OMO60820"/>
    <property type="gene ID" value="CCACVL1_23850"/>
</dbReference>
<name>A0A1R3GS50_COCAP</name>
<reference evidence="1 2" key="1">
    <citation type="submission" date="2013-09" db="EMBL/GenBank/DDBJ databases">
        <title>Corchorus capsularis genome sequencing.</title>
        <authorList>
            <person name="Alam M."/>
            <person name="Haque M.S."/>
            <person name="Islam M.S."/>
            <person name="Emdad E.M."/>
            <person name="Islam M.M."/>
            <person name="Ahmed B."/>
            <person name="Halim A."/>
            <person name="Hossen Q.M.M."/>
            <person name="Hossain M.Z."/>
            <person name="Ahmed R."/>
            <person name="Khan M.M."/>
            <person name="Islam R."/>
            <person name="Rashid M.M."/>
            <person name="Khan S.A."/>
            <person name="Rahman M.S."/>
            <person name="Alam M."/>
        </authorList>
    </citation>
    <scope>NUCLEOTIDE SEQUENCE [LARGE SCALE GENOMIC DNA]</scope>
    <source>
        <strain evidence="2">cv. CVL-1</strain>
        <tissue evidence="1">Whole seedling</tissue>
    </source>
</reference>
<protein>
    <submittedName>
        <fullName evidence="1">Uncharacterized protein</fullName>
    </submittedName>
</protein>
<dbReference type="EMBL" id="AWWV01013638">
    <property type="protein sequence ID" value="OMO60820.1"/>
    <property type="molecule type" value="Genomic_DNA"/>
</dbReference>
<comment type="caution">
    <text evidence="1">The sequence shown here is derived from an EMBL/GenBank/DDBJ whole genome shotgun (WGS) entry which is preliminary data.</text>
</comment>
<accession>A0A1R3GS50</accession>
<dbReference type="AlphaFoldDB" id="A0A1R3GS50"/>
<gene>
    <name evidence="1" type="ORF">CCACVL1_23850</name>
</gene>
<dbReference type="Proteomes" id="UP000188268">
    <property type="component" value="Unassembled WGS sequence"/>
</dbReference>